<reference evidence="1" key="1">
    <citation type="submission" date="2023-04" db="EMBL/GenBank/DDBJ databases">
        <title>A chromosome-level genome assembly of the parasitoid wasp Eretmocerus hayati.</title>
        <authorList>
            <person name="Zhong Y."/>
            <person name="Liu S."/>
            <person name="Liu Y."/>
        </authorList>
    </citation>
    <scope>NUCLEOTIDE SEQUENCE</scope>
    <source>
        <strain evidence="1">ZJU_SS_LIU_2023</strain>
    </source>
</reference>
<evidence type="ECO:0000313" key="2">
    <source>
        <dbReference type="Proteomes" id="UP001239111"/>
    </source>
</evidence>
<name>A0ACC2NPC2_9HYME</name>
<organism evidence="1 2">
    <name type="scientific">Eretmocerus hayati</name>
    <dbReference type="NCBI Taxonomy" id="131215"/>
    <lineage>
        <taxon>Eukaryota</taxon>
        <taxon>Metazoa</taxon>
        <taxon>Ecdysozoa</taxon>
        <taxon>Arthropoda</taxon>
        <taxon>Hexapoda</taxon>
        <taxon>Insecta</taxon>
        <taxon>Pterygota</taxon>
        <taxon>Neoptera</taxon>
        <taxon>Endopterygota</taxon>
        <taxon>Hymenoptera</taxon>
        <taxon>Apocrita</taxon>
        <taxon>Proctotrupomorpha</taxon>
        <taxon>Chalcidoidea</taxon>
        <taxon>Aphelinidae</taxon>
        <taxon>Aphelininae</taxon>
        <taxon>Eretmocerus</taxon>
    </lineage>
</organism>
<evidence type="ECO:0000313" key="1">
    <source>
        <dbReference type="EMBL" id="KAJ8672929.1"/>
    </source>
</evidence>
<gene>
    <name evidence="1" type="ORF">QAD02_004190</name>
</gene>
<keyword evidence="2" id="KW-1185">Reference proteome</keyword>
<proteinExistence type="predicted"/>
<dbReference type="Proteomes" id="UP001239111">
    <property type="component" value="Chromosome 3"/>
</dbReference>
<sequence>MVDLQGKDRGNISLPPALQGPDFEDFKSADIDDYPMMMNMQRAVYEHLIADLQQKIERLQTRNEELEKLCDLAQSQTEPEEDEVEKKIIQLNNSIFTTTKRIDDLKKKCDDVEEVRKKHATKHLERMKEKEDRFHNTKLDLVSEIKLLNSKINAIDDFRSVEESLREKYNKQNELIMRKEEEMEQKLNDVELKLKIHKENLKKECNQQVLHLSEKFQLELKETIPQNVQRLMRQNIILENELVQLWNDHSNMADKRIDYQYGYEDEIGKIREATINKRRQIITCKLQSVLLERIRKAHIKVRSMLSKSFEPPKKFERKYQKIVEKARNLDNSKDEIRRRKLEVLLHQERIKLNLTNQYKSKTSAAVERCTETLNTLKRIVNAALLMNKYPADQDYSAMDLETISVAILNAIETWEIRREVSTSESVQTIPDSSNVYAIGDLGFEPREIDTESIEKIGKTDTSSVESTLEILKELQKLAVTVDDEQKKTDRSSSSESLISDAGSVVDVVTKQLTEKEKELSDFDYDFEGEEYEYEFDDFDFYMNY</sequence>
<protein>
    <submittedName>
        <fullName evidence="1">Uncharacterized protein</fullName>
    </submittedName>
</protein>
<dbReference type="EMBL" id="CM056743">
    <property type="protein sequence ID" value="KAJ8672929.1"/>
    <property type="molecule type" value="Genomic_DNA"/>
</dbReference>
<comment type="caution">
    <text evidence="1">The sequence shown here is derived from an EMBL/GenBank/DDBJ whole genome shotgun (WGS) entry which is preliminary data.</text>
</comment>
<accession>A0ACC2NPC2</accession>